<dbReference type="GO" id="GO:0016301">
    <property type="term" value="F:kinase activity"/>
    <property type="evidence" value="ECO:0007669"/>
    <property type="project" value="UniProtKB-KW"/>
</dbReference>
<dbReference type="Gene3D" id="3.40.50.10330">
    <property type="entry name" value="Probable inorganic polyphosphate/atp-NAD kinase, domain 1"/>
    <property type="match status" value="1"/>
</dbReference>
<dbReference type="PANTHER" id="PTHR12358:SF54">
    <property type="entry name" value="SPHINGOSINE KINASE RELATED PROTEIN"/>
    <property type="match status" value="1"/>
</dbReference>
<accession>A0ABT1EIW3</accession>
<keyword evidence="7" id="KW-0443">Lipid metabolism</keyword>
<dbReference type="SMART" id="SM00046">
    <property type="entry name" value="DAGKc"/>
    <property type="match status" value="1"/>
</dbReference>
<evidence type="ECO:0000256" key="7">
    <source>
        <dbReference type="ARBA" id="ARBA00023209"/>
    </source>
</evidence>
<sequence length="306" mass="34261">MYHFIVNPNARSGLGKSTWNLIEKELIRREVDYQAYETKYQKHATKIARKITETDGIHQLVVLGGDGTINEVINGIYDLDKVCLGYIPIGSSNDFARGFHLPKEPLEALGYILDTPSYAFMDVGYITYKENKKRRFAVSAGIGFDAAVCHEVVVSRLKKFFNKLGLGKLAYTGVAFSQIIKSRPTTMTITVDGIRHRYENVLFATVMNHPYEGGGFKFCPKADSTDGELDVIIAANISKLRFLTLLPLAFKGYHTFAKGIYLLKGKTVEIVSDCPLPVHTDGEPIFLQRELFATLEPKKLKVAQNK</sequence>
<dbReference type="NCBIfam" id="TIGR00147">
    <property type="entry name" value="YegS/Rv2252/BmrU family lipid kinase"/>
    <property type="match status" value="1"/>
</dbReference>
<dbReference type="PANTHER" id="PTHR12358">
    <property type="entry name" value="SPHINGOSINE KINASE"/>
    <property type="match status" value="1"/>
</dbReference>
<dbReference type="InterPro" id="IPR017438">
    <property type="entry name" value="ATP-NAD_kinase_N"/>
</dbReference>
<dbReference type="Proteomes" id="UP001523565">
    <property type="component" value="Unassembled WGS sequence"/>
</dbReference>
<keyword evidence="7" id="KW-0444">Lipid biosynthesis</keyword>
<dbReference type="Gene3D" id="2.60.200.40">
    <property type="match status" value="1"/>
</dbReference>
<dbReference type="Pfam" id="PF19279">
    <property type="entry name" value="YegS_C"/>
    <property type="match status" value="1"/>
</dbReference>
<keyword evidence="4" id="KW-0547">Nucleotide-binding</keyword>
<reference evidence="10 11" key="1">
    <citation type="journal article" date="2022" name="Genome Biol. Evol.">
        <title>Host diet, physiology and behaviors set the stage for Lachnospiraceae cladogenesis.</title>
        <authorList>
            <person name="Vera-Ponce De Leon A."/>
            <person name="Schneider M."/>
            <person name="Jahnes B.C."/>
            <person name="Sadowski V."/>
            <person name="Camuy-Velez L.A."/>
            <person name="Duan J."/>
            <person name="Sabree Z.L."/>
        </authorList>
    </citation>
    <scope>NUCLEOTIDE SEQUENCE [LARGE SCALE GENOMIC DNA]</scope>
    <source>
        <strain evidence="10 11">PAL227</strain>
    </source>
</reference>
<comment type="cofactor">
    <cofactor evidence="1">
        <name>Mg(2+)</name>
        <dbReference type="ChEBI" id="CHEBI:18420"/>
    </cofactor>
</comment>
<evidence type="ECO:0000313" key="10">
    <source>
        <dbReference type="EMBL" id="MCP1110636.1"/>
    </source>
</evidence>
<keyword evidence="5 10" id="KW-0418">Kinase</keyword>
<dbReference type="PROSITE" id="PS50146">
    <property type="entry name" value="DAGK"/>
    <property type="match status" value="1"/>
</dbReference>
<evidence type="ECO:0000256" key="1">
    <source>
        <dbReference type="ARBA" id="ARBA00001946"/>
    </source>
</evidence>
<keyword evidence="7" id="KW-0594">Phospholipid biosynthesis</keyword>
<keyword evidence="6" id="KW-0067">ATP-binding</keyword>
<dbReference type="Pfam" id="PF00781">
    <property type="entry name" value="DAGK_cat"/>
    <property type="match status" value="1"/>
</dbReference>
<comment type="similarity">
    <text evidence="2">Belongs to the diacylglycerol/lipid kinase family.</text>
</comment>
<feature type="domain" description="DAGKc" evidence="9">
    <location>
        <begin position="1"/>
        <end position="130"/>
    </location>
</feature>
<evidence type="ECO:0000256" key="2">
    <source>
        <dbReference type="ARBA" id="ARBA00005983"/>
    </source>
</evidence>
<comment type="caution">
    <text evidence="10">The sequence shown here is derived from an EMBL/GenBank/DDBJ whole genome shotgun (WGS) entry which is preliminary data.</text>
</comment>
<dbReference type="InterPro" id="IPR005218">
    <property type="entry name" value="Diacylglycerol/lipid_kinase"/>
</dbReference>
<dbReference type="InterPro" id="IPR016064">
    <property type="entry name" value="NAD/diacylglycerol_kinase_sf"/>
</dbReference>
<keyword evidence="8" id="KW-1208">Phospholipid metabolism</keyword>
<organism evidence="10 11">
    <name type="scientific">Ohessyouella blattaphilus</name>
    <dbReference type="NCBI Taxonomy" id="2949333"/>
    <lineage>
        <taxon>Bacteria</taxon>
        <taxon>Bacillati</taxon>
        <taxon>Bacillota</taxon>
        <taxon>Clostridia</taxon>
        <taxon>Lachnospirales</taxon>
        <taxon>Lachnospiraceae</taxon>
        <taxon>Ohessyouella</taxon>
    </lineage>
</organism>
<evidence type="ECO:0000256" key="5">
    <source>
        <dbReference type="ARBA" id="ARBA00022777"/>
    </source>
</evidence>
<evidence type="ECO:0000256" key="6">
    <source>
        <dbReference type="ARBA" id="ARBA00022840"/>
    </source>
</evidence>
<dbReference type="SUPFAM" id="SSF111331">
    <property type="entry name" value="NAD kinase/diacylglycerol kinase-like"/>
    <property type="match status" value="1"/>
</dbReference>
<evidence type="ECO:0000313" key="11">
    <source>
        <dbReference type="Proteomes" id="UP001523565"/>
    </source>
</evidence>
<keyword evidence="11" id="KW-1185">Reference proteome</keyword>
<dbReference type="RefSeq" id="WP_262069515.1">
    <property type="nucleotide sequence ID" value="NZ_JAMXOC010000015.1"/>
</dbReference>
<evidence type="ECO:0000259" key="9">
    <source>
        <dbReference type="PROSITE" id="PS50146"/>
    </source>
</evidence>
<dbReference type="EMBL" id="JAMZFV010000015">
    <property type="protein sequence ID" value="MCP1110636.1"/>
    <property type="molecule type" value="Genomic_DNA"/>
</dbReference>
<dbReference type="InterPro" id="IPR001206">
    <property type="entry name" value="Diacylglycerol_kinase_cat_dom"/>
</dbReference>
<proteinExistence type="inferred from homology"/>
<protein>
    <submittedName>
        <fullName evidence="10">Diacylglycerol kinase family lipid kinase</fullName>
    </submittedName>
</protein>
<keyword evidence="3" id="KW-0808">Transferase</keyword>
<gene>
    <name evidence="10" type="ORF">NK118_10270</name>
</gene>
<evidence type="ECO:0000256" key="4">
    <source>
        <dbReference type="ARBA" id="ARBA00022741"/>
    </source>
</evidence>
<evidence type="ECO:0000256" key="3">
    <source>
        <dbReference type="ARBA" id="ARBA00022679"/>
    </source>
</evidence>
<evidence type="ECO:0000256" key="8">
    <source>
        <dbReference type="ARBA" id="ARBA00023264"/>
    </source>
</evidence>
<name>A0ABT1EIW3_9FIRM</name>
<dbReference type="InterPro" id="IPR045540">
    <property type="entry name" value="YegS/DAGK_C"/>
</dbReference>
<dbReference type="InterPro" id="IPR050187">
    <property type="entry name" value="Lipid_Phosphate_FormReg"/>
</dbReference>